<dbReference type="PANTHER" id="PTHR19446">
    <property type="entry name" value="REVERSE TRANSCRIPTASES"/>
    <property type="match status" value="1"/>
</dbReference>
<evidence type="ECO:0000256" key="1">
    <source>
        <dbReference type="SAM" id="SignalP"/>
    </source>
</evidence>
<sequence length="549" mass="62870">MASLRFNLIFLILIPAGLTENCPNGWLIYDSSCYLISQTSVDWADSVIGLEKIMQTTCKIMANSAIKSSNIKPSYNAKPKLKVLTPAIQIALKEMRNSYNAWVNSEKHEDLYNVLFLEKRRTKQQFRKTVRVEIAKRREDEKELIMETRTRNMKLFHRLVRNTHKKGGEIIMDLNVNGHCYTGDENILAGFKEHFRTLATYDENINIDNDYHQNVEHEILIINQLVKGKNIPDASREEFSNAIKKINKGKSADYYGITIEHIVNAGEIIVILLQSIINEIFQQGYVPDLLKIGLLTPIFKNKGSKNDATNYRGITVLPVVSKIIVLKNRTQPSVKAVQHKYQRGSTSGSGPMNSALPVEEVYREVHDGETEAQIMLLDTKSALDKVIHSHMMRRVYQAGIEDKHWSLISSLHQNAASTIKWGGNISESHRIKMYENETDPMCLICHQGDETLEHFILECEGLSDTRNSIMDEVSAILKGSINVDFHEQTSKVKMQILLDITMLRENLKLDTKLMAEIEYCSRRLLFLLHTTRYSFLSKGWKKDKKNVKV</sequence>
<protein>
    <recommendedName>
        <fullName evidence="4">Reverse transcriptase domain-containing protein</fullName>
    </recommendedName>
</protein>
<feature type="signal peptide" evidence="1">
    <location>
        <begin position="1"/>
        <end position="19"/>
    </location>
</feature>
<comment type="caution">
    <text evidence="2">The sequence shown here is derived from an EMBL/GenBank/DDBJ whole genome shotgun (WGS) entry which is preliminary data.</text>
</comment>
<dbReference type="AlphaFoldDB" id="A0A8S3TTK5"/>
<evidence type="ECO:0000313" key="3">
    <source>
        <dbReference type="Proteomes" id="UP000683360"/>
    </source>
</evidence>
<reference evidence="2" key="1">
    <citation type="submission" date="2021-03" db="EMBL/GenBank/DDBJ databases">
        <authorList>
            <person name="Bekaert M."/>
        </authorList>
    </citation>
    <scope>NUCLEOTIDE SEQUENCE</scope>
</reference>
<name>A0A8S3TTK5_MYTED</name>
<accession>A0A8S3TTK5</accession>
<keyword evidence="3" id="KW-1185">Reference proteome</keyword>
<dbReference type="OrthoDB" id="6131551at2759"/>
<dbReference type="EMBL" id="CAJPWZ010002163">
    <property type="protein sequence ID" value="CAG2232072.1"/>
    <property type="molecule type" value="Genomic_DNA"/>
</dbReference>
<evidence type="ECO:0008006" key="4">
    <source>
        <dbReference type="Google" id="ProtNLM"/>
    </source>
</evidence>
<feature type="chain" id="PRO_5035815176" description="Reverse transcriptase domain-containing protein" evidence="1">
    <location>
        <begin position="20"/>
        <end position="549"/>
    </location>
</feature>
<evidence type="ECO:0000313" key="2">
    <source>
        <dbReference type="EMBL" id="CAG2232072.1"/>
    </source>
</evidence>
<organism evidence="2 3">
    <name type="scientific">Mytilus edulis</name>
    <name type="common">Blue mussel</name>
    <dbReference type="NCBI Taxonomy" id="6550"/>
    <lineage>
        <taxon>Eukaryota</taxon>
        <taxon>Metazoa</taxon>
        <taxon>Spiralia</taxon>
        <taxon>Lophotrochozoa</taxon>
        <taxon>Mollusca</taxon>
        <taxon>Bivalvia</taxon>
        <taxon>Autobranchia</taxon>
        <taxon>Pteriomorphia</taxon>
        <taxon>Mytilida</taxon>
        <taxon>Mytiloidea</taxon>
        <taxon>Mytilidae</taxon>
        <taxon>Mytilinae</taxon>
        <taxon>Mytilus</taxon>
    </lineage>
</organism>
<dbReference type="Proteomes" id="UP000683360">
    <property type="component" value="Unassembled WGS sequence"/>
</dbReference>
<keyword evidence="1" id="KW-0732">Signal</keyword>
<dbReference type="SUPFAM" id="SSF56436">
    <property type="entry name" value="C-type lectin-like"/>
    <property type="match status" value="1"/>
</dbReference>
<gene>
    <name evidence="2" type="ORF">MEDL_44777</name>
</gene>
<dbReference type="InterPro" id="IPR016187">
    <property type="entry name" value="CTDL_fold"/>
</dbReference>
<proteinExistence type="predicted"/>